<evidence type="ECO:0000259" key="12">
    <source>
        <dbReference type="PROSITE" id="PS50089"/>
    </source>
</evidence>
<dbReference type="PROSITE" id="PS50053">
    <property type="entry name" value="UBIQUITIN_2"/>
    <property type="match status" value="1"/>
</dbReference>
<evidence type="ECO:0000256" key="2">
    <source>
        <dbReference type="ARBA" id="ARBA00022553"/>
    </source>
</evidence>
<comment type="caution">
    <text evidence="14">The sequence shown here is derived from an EMBL/GenBank/DDBJ whole genome shotgun (WGS) entry which is preliminary data.</text>
</comment>
<evidence type="ECO:0000256" key="6">
    <source>
        <dbReference type="ARBA" id="ARBA00022771"/>
    </source>
</evidence>
<comment type="pathway">
    <text evidence="1">Protein modification; protein ubiquitination.</text>
</comment>
<organism evidence="14 15">
    <name type="scientific">Tigriopus californicus</name>
    <name type="common">Marine copepod</name>
    <dbReference type="NCBI Taxonomy" id="6832"/>
    <lineage>
        <taxon>Eukaryota</taxon>
        <taxon>Metazoa</taxon>
        <taxon>Ecdysozoa</taxon>
        <taxon>Arthropoda</taxon>
        <taxon>Crustacea</taxon>
        <taxon>Multicrustacea</taxon>
        <taxon>Hexanauplia</taxon>
        <taxon>Copepoda</taxon>
        <taxon>Harpacticoida</taxon>
        <taxon>Harpacticidae</taxon>
        <taxon>Tigriopus</taxon>
    </lineage>
</organism>
<dbReference type="InterPro" id="IPR029071">
    <property type="entry name" value="Ubiquitin-like_domsf"/>
</dbReference>
<keyword evidence="8" id="KW-0862">Zinc</keyword>
<dbReference type="InterPro" id="IPR047557">
    <property type="entry name" value="Rcat_RBR_HOIL1"/>
</dbReference>
<evidence type="ECO:0000259" key="13">
    <source>
        <dbReference type="PROSITE" id="PS51873"/>
    </source>
</evidence>
<reference evidence="14 15" key="1">
    <citation type="journal article" date="2018" name="Nat. Ecol. Evol.">
        <title>Genomic signatures of mitonuclear coevolution across populations of Tigriopus californicus.</title>
        <authorList>
            <person name="Barreto F.S."/>
            <person name="Watson E.T."/>
            <person name="Lima T.G."/>
            <person name="Willett C.S."/>
            <person name="Edmands S."/>
            <person name="Li W."/>
            <person name="Burton R.S."/>
        </authorList>
    </citation>
    <scope>NUCLEOTIDE SEQUENCE [LARGE SCALE GENOMIC DNA]</scope>
    <source>
        <strain evidence="14 15">San Diego</strain>
    </source>
</reference>
<sequence length="951" mass="108129">MKIIKWIRRKGQKSSTSERGYSPKTLKRFDSVGSFDFCPGFQLNSVQQPSPRLKNKDRPTEEELQKAEDLLRIKYNLLPSDSPPSVRRNQNLSAVPGPQLPAAPHLDEFEIVPKQRIGQFLTVFDLEETNALTSIGQGEPTNAVESKKFYTIDRNRIQEDLTLGQNKRDTFSSLRSNRRPDLLIQPERPRRLKTDTLPKDTFGRKPALPGVSHQPPDILANALVAKLPSDSKESSSKNGNESRNQVQIRTSPPQSAVPRTKKRYSCHQDNKNPFVEEEPLEDTTFNGHISKADPTLHTPHSSVERIIKKPRENENPFNDSTLTKVPLEVTEKGVSPPRDETTTTAENGTSPVLKRKPASSPLPSTKKMPAPQPPTFSNKDANQIQLPVVAPVRKDSHQKVKAASKLFSQKATTGVKQGSDFSIQSAIAKKHDQTNRDKGSSGTEQKSCNPLEEAIRNVESLQRELSLETQFLEDLRLNPKSTESETPSKVERVRYQGSKTKFGADKTIMQPYQIEPHIAPKLPIVDNLFSKSPLSQKTEAAVLEESVPSSKETAPLTKKSRDQIIEEEPHYKVPKSPPVPVCGVPIDADKKEDQAIYTSIKKTRKKNNRELRLLMYVEDREEVVGPLEIQANPEILLAHFKIKIKDMFNIPIKNQLWMFKKKPMLDDEKSLSEYEVRENESKLYLYLQRTTRETEKATEPKVIMNEYRSLDDVNLIPNVEEFTCEICYSDYEPGEGVVLRECLHTFCRDCLIGTITHATSVQVQCPFKNDEYTCDMNILEREMKELVSEDVLKRREKQSLKELQTGDEKIFQCRADNCEGWFFLDDDALNFKCPQCQALNCVSCRAVHTGVDCKQYQEQEFDSKNPDSMKTMEWINDLKKSGEALNCPNCNVLLLKKWGCDWLKCSYCKTEICWVTQQRRWGPGGRGDTSEGCKCMADGRTKCHPKCNYCH</sequence>
<feature type="domain" description="RING-type" evidence="13">
    <location>
        <begin position="720"/>
        <end position="947"/>
    </location>
</feature>
<dbReference type="PANTHER" id="PTHR22770:SF13">
    <property type="entry name" value="RING-TYPE DOMAIN-CONTAINING PROTEIN"/>
    <property type="match status" value="1"/>
</dbReference>
<dbReference type="CDD" id="cd16633">
    <property type="entry name" value="mRING-HC-C3HC3D_RBR_HOIL1"/>
    <property type="match status" value="1"/>
</dbReference>
<keyword evidence="4" id="KW-0479">Metal-binding</keyword>
<protein>
    <recommendedName>
        <fullName evidence="16">RanBP-type and C3HC4-type zinc finger-containing protein 1</fullName>
    </recommendedName>
</protein>
<feature type="region of interest" description="Disordered" evidence="10">
    <location>
        <begin position="409"/>
        <end position="450"/>
    </location>
</feature>
<feature type="domain" description="RING-type" evidence="12">
    <location>
        <begin position="724"/>
        <end position="769"/>
    </location>
</feature>
<dbReference type="STRING" id="6832.A0A553N9P0"/>
<evidence type="ECO:0000256" key="7">
    <source>
        <dbReference type="ARBA" id="ARBA00022786"/>
    </source>
</evidence>
<feature type="region of interest" description="Disordered" evidence="10">
    <location>
        <begin position="228"/>
        <end position="279"/>
    </location>
</feature>
<dbReference type="Proteomes" id="UP000318571">
    <property type="component" value="Chromosome 8"/>
</dbReference>
<dbReference type="GO" id="GO:0004842">
    <property type="term" value="F:ubiquitin-protein transferase activity"/>
    <property type="evidence" value="ECO:0007669"/>
    <property type="project" value="TreeGrafter"/>
</dbReference>
<evidence type="ECO:0000313" key="14">
    <source>
        <dbReference type="EMBL" id="TRY62164.1"/>
    </source>
</evidence>
<dbReference type="FunFam" id="3.30.40.10:FF:000137">
    <property type="entry name" value="RanBP-type and C3HC4-type zinc finger-containing protein 1"/>
    <property type="match status" value="1"/>
</dbReference>
<evidence type="ECO:0000256" key="4">
    <source>
        <dbReference type="ARBA" id="ARBA00022723"/>
    </source>
</evidence>
<dbReference type="InterPro" id="IPR001841">
    <property type="entry name" value="Znf_RING"/>
</dbReference>
<evidence type="ECO:0000256" key="3">
    <source>
        <dbReference type="ARBA" id="ARBA00022679"/>
    </source>
</evidence>
<dbReference type="GO" id="GO:0043130">
    <property type="term" value="F:ubiquitin binding"/>
    <property type="evidence" value="ECO:0007669"/>
    <property type="project" value="TreeGrafter"/>
</dbReference>
<dbReference type="SUPFAM" id="SSF54236">
    <property type="entry name" value="Ubiquitin-like"/>
    <property type="match status" value="1"/>
</dbReference>
<dbReference type="InterPro" id="IPR044066">
    <property type="entry name" value="TRIAD_supradom"/>
</dbReference>
<feature type="region of interest" description="Disordered" evidence="10">
    <location>
        <begin position="328"/>
        <end position="383"/>
    </location>
</feature>
<feature type="compositionally biased region" description="Polar residues" evidence="10">
    <location>
        <begin position="243"/>
        <end position="254"/>
    </location>
</feature>
<dbReference type="GO" id="GO:0009893">
    <property type="term" value="P:positive regulation of metabolic process"/>
    <property type="evidence" value="ECO:0007669"/>
    <property type="project" value="UniProtKB-ARBA"/>
</dbReference>
<evidence type="ECO:0000256" key="10">
    <source>
        <dbReference type="SAM" id="MobiDB-lite"/>
    </source>
</evidence>
<keyword evidence="3" id="KW-0808">Transferase</keyword>
<dbReference type="Gene3D" id="3.30.40.10">
    <property type="entry name" value="Zinc/RING finger domain, C3HC4 (zinc finger)"/>
    <property type="match status" value="1"/>
</dbReference>
<dbReference type="InterPro" id="IPR051628">
    <property type="entry name" value="LUBAC_E3_Ligases"/>
</dbReference>
<evidence type="ECO:0000313" key="15">
    <source>
        <dbReference type="Proteomes" id="UP000318571"/>
    </source>
</evidence>
<name>A0A553N9P0_TIGCA</name>
<proteinExistence type="predicted"/>
<dbReference type="PROSITE" id="PS50089">
    <property type="entry name" value="ZF_RING_2"/>
    <property type="match status" value="1"/>
</dbReference>
<dbReference type="EMBL" id="VCGU01000459">
    <property type="protein sequence ID" value="TRY62164.1"/>
    <property type="molecule type" value="Genomic_DNA"/>
</dbReference>
<feature type="compositionally biased region" description="Basic and acidic residues" evidence="10">
    <location>
        <begin position="187"/>
        <end position="203"/>
    </location>
</feature>
<dbReference type="SUPFAM" id="SSF57850">
    <property type="entry name" value="RING/U-box"/>
    <property type="match status" value="3"/>
</dbReference>
<evidence type="ECO:0008006" key="16">
    <source>
        <dbReference type="Google" id="ProtNLM"/>
    </source>
</evidence>
<dbReference type="GO" id="GO:0008270">
    <property type="term" value="F:zinc ion binding"/>
    <property type="evidence" value="ECO:0007669"/>
    <property type="project" value="UniProtKB-KW"/>
</dbReference>
<accession>A0A553N9P0</accession>
<dbReference type="InterPro" id="IPR017907">
    <property type="entry name" value="Znf_RING_CS"/>
</dbReference>
<dbReference type="InterPro" id="IPR047559">
    <property type="entry name" value="HOIL1_RBR_mRING-HC-C3HC3D"/>
</dbReference>
<evidence type="ECO:0000256" key="9">
    <source>
        <dbReference type="PROSITE-ProRule" id="PRU00175"/>
    </source>
</evidence>
<dbReference type="PANTHER" id="PTHR22770">
    <property type="entry name" value="UBIQUITIN CONJUGATING ENZYME 7 INTERACTING PROTEIN-RELATED"/>
    <property type="match status" value="1"/>
</dbReference>
<dbReference type="Pfam" id="PF13445">
    <property type="entry name" value="zf-RING_UBOX"/>
    <property type="match status" value="1"/>
</dbReference>
<keyword evidence="5" id="KW-0677">Repeat</keyword>
<dbReference type="PROSITE" id="PS51873">
    <property type="entry name" value="TRIAD"/>
    <property type="match status" value="1"/>
</dbReference>
<dbReference type="CDD" id="cd20358">
    <property type="entry name" value="Rcat_RBR_HOIL1"/>
    <property type="match status" value="1"/>
</dbReference>
<dbReference type="InterPro" id="IPR013083">
    <property type="entry name" value="Znf_RING/FYVE/PHD"/>
</dbReference>
<evidence type="ECO:0000256" key="1">
    <source>
        <dbReference type="ARBA" id="ARBA00004906"/>
    </source>
</evidence>
<gene>
    <name evidence="14" type="ORF">TCAL_04191</name>
</gene>
<dbReference type="Gene3D" id="3.10.20.90">
    <property type="entry name" value="Phosphatidylinositol 3-kinase Catalytic Subunit, Chain A, domain 1"/>
    <property type="match status" value="1"/>
</dbReference>
<dbReference type="GO" id="GO:0097039">
    <property type="term" value="P:protein linear polyubiquitination"/>
    <property type="evidence" value="ECO:0007669"/>
    <property type="project" value="TreeGrafter"/>
</dbReference>
<feature type="domain" description="Ubiquitin-like" evidence="11">
    <location>
        <begin position="611"/>
        <end position="681"/>
    </location>
</feature>
<dbReference type="AlphaFoldDB" id="A0A553N9P0"/>
<keyword evidence="6 9" id="KW-0863">Zinc-finger</keyword>
<feature type="region of interest" description="Disordered" evidence="10">
    <location>
        <begin position="168"/>
        <end position="215"/>
    </location>
</feature>
<dbReference type="GO" id="GO:0071797">
    <property type="term" value="C:LUBAC complex"/>
    <property type="evidence" value="ECO:0007669"/>
    <property type="project" value="TreeGrafter"/>
</dbReference>
<dbReference type="SMART" id="SM00184">
    <property type="entry name" value="RING"/>
    <property type="match status" value="1"/>
</dbReference>
<evidence type="ECO:0000256" key="5">
    <source>
        <dbReference type="ARBA" id="ARBA00022737"/>
    </source>
</evidence>
<feature type="region of interest" description="Disordered" evidence="10">
    <location>
        <begin position="42"/>
        <end position="61"/>
    </location>
</feature>
<feature type="compositionally biased region" description="Polar residues" evidence="10">
    <location>
        <begin position="409"/>
        <end position="425"/>
    </location>
</feature>
<keyword evidence="2" id="KW-0597">Phosphoprotein</keyword>
<dbReference type="OMA" id="RRYCPAT"/>
<dbReference type="PROSITE" id="PS00518">
    <property type="entry name" value="ZF_RING_1"/>
    <property type="match status" value="1"/>
</dbReference>
<keyword evidence="15" id="KW-1185">Reference proteome</keyword>
<feature type="compositionally biased region" description="Basic and acidic residues" evidence="10">
    <location>
        <begin position="429"/>
        <end position="439"/>
    </location>
</feature>
<evidence type="ECO:0000256" key="8">
    <source>
        <dbReference type="ARBA" id="ARBA00022833"/>
    </source>
</evidence>
<dbReference type="InterPro" id="IPR027370">
    <property type="entry name" value="Znf-RING_euk"/>
</dbReference>
<keyword evidence="7" id="KW-0833">Ubl conjugation pathway</keyword>
<dbReference type="GO" id="GO:0043161">
    <property type="term" value="P:proteasome-mediated ubiquitin-dependent protein catabolic process"/>
    <property type="evidence" value="ECO:0007669"/>
    <property type="project" value="TreeGrafter"/>
</dbReference>
<evidence type="ECO:0000259" key="11">
    <source>
        <dbReference type="PROSITE" id="PS50053"/>
    </source>
</evidence>
<dbReference type="InterPro" id="IPR000626">
    <property type="entry name" value="Ubiquitin-like_dom"/>
</dbReference>